<dbReference type="PROSITE" id="PS51318">
    <property type="entry name" value="TAT"/>
    <property type="match status" value="1"/>
</dbReference>
<sequence>MLTRRKFVEVGAAAVAAVALKEKSAFADERRESSLKLAPTAFRALPLGQIRPGGWLRRQLRIQADGLSGHLDEFWPDVGPHSGWLGGSGESWERGPYFVDGLLPLAWQLNDERLKAKAMRFIDWTLNHQAPNGMIGPASNDDWWPRMVMLKVLAQYHDATADPRVLPVLTRYFHYQLAVLPTRPLRDWGKYRWQDEVLVVEWLYECTGDASLLRLANLLEKQGYDWIVGFADFKHTGVTSRAYLDASAIGGNRAEGMETHGVNNGQAIKTAAVRYRLSGDASEHANFKRQIDTLDRFHGMPNGMFSCDEHLAGLDPSHGTELCTVVETLYSLEVALETFGDASIADRIEKIAFNALPGTFDDAMWAHQYDQQANQVLVGLNSKPWTTNGPESNLYGLEPNFGCCTANFHQGWPKFTSSLWMRSPDGGLVASLYAPCEVETTVSDHKISLRVETEYPFKQDVRIVLSPETALSFPLHLRIPAWASAATLRINGQPVPIDAKPETFALIERRWVPGDVVDLHLPMVPSISRWYNHSLALMRGPLVFSRDPGESWVKLRDRGLTADWQVYPKKFWNYALLVDERSAGEVEVVEGAVGVIPFAAISAPVKLRVKASRINAWRSEDGVAAPVPEGPQTSTLPEEMLELIPYGAAKLRITAFPQLRRDKQADEHFSHVKC</sequence>
<dbReference type="PANTHER" id="PTHR31151">
    <property type="entry name" value="PROLINE-TRNA LIGASE (DUF1680)"/>
    <property type="match status" value="1"/>
</dbReference>
<protein>
    <submittedName>
        <fullName evidence="3">Uncharacterized protein</fullName>
    </submittedName>
</protein>
<keyword evidence="4" id="KW-1185">Reference proteome</keyword>
<name>E8UXI8_TERSS</name>
<dbReference type="PANTHER" id="PTHR31151:SF0">
    <property type="entry name" value="PROLINE-TRNA LIGASE (DUF1680)"/>
    <property type="match status" value="1"/>
</dbReference>
<dbReference type="InterPro" id="IPR006311">
    <property type="entry name" value="TAT_signal"/>
</dbReference>
<dbReference type="STRING" id="401053.AciPR4_1103"/>
<dbReference type="OrthoDB" id="9757939at2"/>
<dbReference type="KEGG" id="tsa:AciPR4_1103"/>
<dbReference type="EMBL" id="CP002467">
    <property type="protein sequence ID" value="ADV81932.1"/>
    <property type="molecule type" value="Genomic_DNA"/>
</dbReference>
<feature type="domain" description="Non-reducing end beta-L-arabinofuranosidase-like GH127 catalytic" evidence="1">
    <location>
        <begin position="109"/>
        <end position="416"/>
    </location>
</feature>
<organism evidence="3 4">
    <name type="scientific">Terriglobus saanensis (strain ATCC BAA-1853 / DSM 23119 / SP1PR4)</name>
    <dbReference type="NCBI Taxonomy" id="401053"/>
    <lineage>
        <taxon>Bacteria</taxon>
        <taxon>Pseudomonadati</taxon>
        <taxon>Acidobacteriota</taxon>
        <taxon>Terriglobia</taxon>
        <taxon>Terriglobales</taxon>
        <taxon>Acidobacteriaceae</taxon>
        <taxon>Terriglobus</taxon>
    </lineage>
</organism>
<dbReference type="eggNOG" id="COG3533">
    <property type="taxonomic scope" value="Bacteria"/>
</dbReference>
<evidence type="ECO:0000259" key="2">
    <source>
        <dbReference type="Pfam" id="PF20736"/>
    </source>
</evidence>
<dbReference type="Pfam" id="PF07944">
    <property type="entry name" value="Beta-AFase-like_GH127_cat"/>
    <property type="match status" value="1"/>
</dbReference>
<dbReference type="SUPFAM" id="SSF48208">
    <property type="entry name" value="Six-hairpin glycosidases"/>
    <property type="match status" value="1"/>
</dbReference>
<evidence type="ECO:0000313" key="3">
    <source>
        <dbReference type="EMBL" id="ADV81932.1"/>
    </source>
</evidence>
<reference evidence="3 4" key="1">
    <citation type="journal article" date="2012" name="Stand. Genomic Sci.">
        <title>Complete genome sequence of Terriglobus saanensis type strain SP1PR4(T), an Acidobacteria from tundra soil.</title>
        <authorList>
            <person name="Rawat S.R."/>
            <person name="Mannisto M.K."/>
            <person name="Starovoytov V."/>
            <person name="Goodwin L."/>
            <person name="Nolan M."/>
            <person name="Hauser L."/>
            <person name="Land M."/>
            <person name="Davenport K.W."/>
            <person name="Woyke T."/>
            <person name="Haggblom M.M."/>
        </authorList>
    </citation>
    <scope>NUCLEOTIDE SEQUENCE</scope>
    <source>
        <strain evidence="4">ATCC BAA-1853 / DSM 23119 / SP1PR4</strain>
    </source>
</reference>
<evidence type="ECO:0000259" key="1">
    <source>
        <dbReference type="Pfam" id="PF07944"/>
    </source>
</evidence>
<dbReference type="Pfam" id="PF20736">
    <property type="entry name" value="Glyco_hydro127M"/>
    <property type="match status" value="1"/>
</dbReference>
<proteinExistence type="predicted"/>
<dbReference type="RefSeq" id="WP_013567665.1">
    <property type="nucleotide sequence ID" value="NC_014963.1"/>
</dbReference>
<dbReference type="InterPro" id="IPR049046">
    <property type="entry name" value="Beta-AFase-like_GH127_middle"/>
</dbReference>
<dbReference type="Proteomes" id="UP000006844">
    <property type="component" value="Chromosome"/>
</dbReference>
<gene>
    <name evidence="3" type="ordered locus">AciPR4_1103</name>
</gene>
<evidence type="ECO:0000313" key="4">
    <source>
        <dbReference type="Proteomes" id="UP000006844"/>
    </source>
</evidence>
<dbReference type="InterPro" id="IPR012878">
    <property type="entry name" value="Beta-AFase-like_GH127_cat"/>
</dbReference>
<dbReference type="InterPro" id="IPR008928">
    <property type="entry name" value="6-hairpin_glycosidase_sf"/>
</dbReference>
<accession>E8UXI8</accession>
<feature type="domain" description="Non-reducing end beta-L-arabinofuranosidase-like GH127 middle" evidence="2">
    <location>
        <begin position="428"/>
        <end position="523"/>
    </location>
</feature>
<dbReference type="AlphaFoldDB" id="E8UXI8"/>
<dbReference type="GO" id="GO:0005975">
    <property type="term" value="P:carbohydrate metabolic process"/>
    <property type="evidence" value="ECO:0007669"/>
    <property type="project" value="InterPro"/>
</dbReference>
<dbReference type="HOGENOM" id="CLU_016354_0_0_0"/>